<gene>
    <name evidence="1" type="ORF">CYNAS_LOCUS881</name>
</gene>
<keyword evidence="2" id="KW-1185">Reference proteome</keyword>
<dbReference type="EMBL" id="CATQJL010000001">
    <property type="protein sequence ID" value="CAJ0588898.1"/>
    <property type="molecule type" value="Genomic_DNA"/>
</dbReference>
<proteinExistence type="predicted"/>
<dbReference type="AlphaFoldDB" id="A0AA36DM10"/>
<evidence type="ECO:0000313" key="2">
    <source>
        <dbReference type="Proteomes" id="UP001176961"/>
    </source>
</evidence>
<sequence>METALKLEDSPTREEDVRSTLELLDEARNSNQFVRTFCYAELAVANLFWMFEMHSYGSELEGERYLNQNSNLWLKCSDGRKLGEAIPLLETVMEAIKLQETWPEADTIEATQRDRWSRIFYALSANICVQGVDEVSKAHAIPYFVS</sequence>
<comment type="caution">
    <text evidence="1">The sequence shown here is derived from an EMBL/GenBank/DDBJ whole genome shotgun (WGS) entry which is preliminary data.</text>
</comment>
<organism evidence="1 2">
    <name type="scientific">Cylicocyclus nassatus</name>
    <name type="common">Nematode worm</name>
    <dbReference type="NCBI Taxonomy" id="53992"/>
    <lineage>
        <taxon>Eukaryota</taxon>
        <taxon>Metazoa</taxon>
        <taxon>Ecdysozoa</taxon>
        <taxon>Nematoda</taxon>
        <taxon>Chromadorea</taxon>
        <taxon>Rhabditida</taxon>
        <taxon>Rhabditina</taxon>
        <taxon>Rhabditomorpha</taxon>
        <taxon>Strongyloidea</taxon>
        <taxon>Strongylidae</taxon>
        <taxon>Cylicocyclus</taxon>
    </lineage>
</organism>
<protein>
    <submittedName>
        <fullName evidence="1">Uncharacterized protein</fullName>
    </submittedName>
</protein>
<name>A0AA36DM10_CYLNA</name>
<accession>A0AA36DM10</accession>
<dbReference type="Proteomes" id="UP001176961">
    <property type="component" value="Unassembled WGS sequence"/>
</dbReference>
<reference evidence="1" key="1">
    <citation type="submission" date="2023-07" db="EMBL/GenBank/DDBJ databases">
        <authorList>
            <consortium name="CYATHOMIX"/>
        </authorList>
    </citation>
    <scope>NUCLEOTIDE SEQUENCE</scope>
    <source>
        <strain evidence="1">N/A</strain>
    </source>
</reference>
<evidence type="ECO:0000313" key="1">
    <source>
        <dbReference type="EMBL" id="CAJ0588898.1"/>
    </source>
</evidence>